<name>A0A5N5X4D3_9EURO</name>
<keyword evidence="11" id="KW-1185">Reference proteome</keyword>
<dbReference type="AlphaFoldDB" id="A0A5N5X4D3"/>
<evidence type="ECO:0000256" key="6">
    <source>
        <dbReference type="SAM" id="MobiDB-lite"/>
    </source>
</evidence>
<dbReference type="GO" id="GO:0016616">
    <property type="term" value="F:oxidoreductase activity, acting on the CH-OH group of donors, NAD or NADP as acceptor"/>
    <property type="evidence" value="ECO:0007669"/>
    <property type="project" value="InterPro"/>
</dbReference>
<accession>A0A5N5X4D3</accession>
<evidence type="ECO:0000256" key="3">
    <source>
        <dbReference type="ARBA" id="ARBA00022989"/>
    </source>
</evidence>
<dbReference type="PANTHER" id="PTHR33048:SF158">
    <property type="entry name" value="MEMBRANE PROTEIN PTH11-LIKE, PUTATIVE-RELATED"/>
    <property type="match status" value="1"/>
</dbReference>
<dbReference type="InterPro" id="IPR036291">
    <property type="entry name" value="NAD(P)-bd_dom_sf"/>
</dbReference>
<gene>
    <name evidence="10" type="ORF">BDV29DRAFT_190631</name>
</gene>
<comment type="subcellular location">
    <subcellularLocation>
        <location evidence="1">Membrane</location>
        <topology evidence="1">Multi-pass membrane protein</topology>
    </subcellularLocation>
</comment>
<dbReference type="PANTHER" id="PTHR33048">
    <property type="entry name" value="PTH11-LIKE INTEGRAL MEMBRANE PROTEIN (AFU_ORTHOLOGUE AFUA_5G11245)"/>
    <property type="match status" value="1"/>
</dbReference>
<keyword evidence="4 7" id="KW-0472">Membrane</keyword>
<dbReference type="Pfam" id="PF20684">
    <property type="entry name" value="Fung_rhodopsin"/>
    <property type="match status" value="1"/>
</dbReference>
<evidence type="ECO:0000256" key="5">
    <source>
        <dbReference type="ARBA" id="ARBA00038359"/>
    </source>
</evidence>
<feature type="transmembrane region" description="Helical" evidence="7">
    <location>
        <begin position="262"/>
        <end position="284"/>
    </location>
</feature>
<dbReference type="GO" id="GO:0006694">
    <property type="term" value="P:steroid biosynthetic process"/>
    <property type="evidence" value="ECO:0007669"/>
    <property type="project" value="InterPro"/>
</dbReference>
<protein>
    <submittedName>
        <fullName evidence="10">Uncharacterized protein</fullName>
    </submittedName>
</protein>
<evidence type="ECO:0000259" key="8">
    <source>
        <dbReference type="Pfam" id="PF01073"/>
    </source>
</evidence>
<dbReference type="InterPro" id="IPR002225">
    <property type="entry name" value="3Beta_OHSteriod_DH/Estase"/>
</dbReference>
<dbReference type="InterPro" id="IPR052337">
    <property type="entry name" value="SAT4-like"/>
</dbReference>
<evidence type="ECO:0000256" key="7">
    <source>
        <dbReference type="SAM" id="Phobius"/>
    </source>
</evidence>
<dbReference type="EMBL" id="ML732202">
    <property type="protein sequence ID" value="KAB8074947.1"/>
    <property type="molecule type" value="Genomic_DNA"/>
</dbReference>
<comment type="similarity">
    <text evidence="5">Belongs to the SAT4 family.</text>
</comment>
<dbReference type="InterPro" id="IPR049326">
    <property type="entry name" value="Rhodopsin_dom_fungi"/>
</dbReference>
<feature type="transmembrane region" description="Helical" evidence="7">
    <location>
        <begin position="63"/>
        <end position="83"/>
    </location>
</feature>
<keyword evidence="3 7" id="KW-1133">Transmembrane helix</keyword>
<feature type="transmembrane region" description="Helical" evidence="7">
    <location>
        <begin position="29"/>
        <end position="51"/>
    </location>
</feature>
<evidence type="ECO:0000256" key="1">
    <source>
        <dbReference type="ARBA" id="ARBA00004141"/>
    </source>
</evidence>
<feature type="region of interest" description="Disordered" evidence="6">
    <location>
        <begin position="1"/>
        <end position="20"/>
    </location>
</feature>
<feature type="transmembrane region" description="Helical" evidence="7">
    <location>
        <begin position="143"/>
        <end position="167"/>
    </location>
</feature>
<feature type="region of interest" description="Disordered" evidence="6">
    <location>
        <begin position="307"/>
        <end position="343"/>
    </location>
</feature>
<feature type="transmembrane region" description="Helical" evidence="7">
    <location>
        <begin position="223"/>
        <end position="242"/>
    </location>
</feature>
<feature type="domain" description="3-beta hydroxysteroid dehydrogenase/isomerase" evidence="8">
    <location>
        <begin position="348"/>
        <end position="620"/>
    </location>
</feature>
<dbReference type="GO" id="GO:0016020">
    <property type="term" value="C:membrane"/>
    <property type="evidence" value="ECO:0007669"/>
    <property type="project" value="UniProtKB-SubCell"/>
</dbReference>
<dbReference type="OrthoDB" id="10058185at2759"/>
<keyword evidence="2 7" id="KW-0812">Transmembrane</keyword>
<sequence length="708" mass="77808">MSVDPNLPAGKPPPGVTPNFVNPPSRQTAIIILEAIFTPLMLLAVAARVWVRTCIVRLWGAEDTTCILAACGSIAHMIIYTQTFPLGLGHHMWDIRAVTLLKPSSNRTFSANGITFPWTLCFAKISILLLYKRLFPLRRELIAVSVGIVVDAVLYAACVGVAIGSLIKCSGLEQVSHPYCRFNSGPMVIIVSVINVVTDFYVLILPIPRLLHLQVSQRRKIALLLTFATGLGACAASLARLINFSINYHSTDVFWIQGSNAQLSVVEMNIAIIVACATCLPIFFTRVRSLGSSIYHSTVSLLRTTRQDSKTGPIVHGRQRSMSNNGPASQHRERVKDDRGPSKLGPVLVTGGNGFVAYHIIAKILAEEPDCSIHSLDVNIERNRHANENVHYHRADLALAADVERVMQIARPVTIFHTASPEFSDAPVSAYHRIIVDGTHHLLDAARKVQSVRAIVNTSTSGVINDNHTDLVDGTEDMPILRPPQQKRIYCLAKADAEEAIQAANRNGGRDDRGILTCALRPCLAFGEHDVGALGKMVAVARQGRSRFQMGNGQNPYDFVYIGNLADAHLLAAHALLDAWGKPRPTDPTTRVDGEVFNISNGEPWLFWDFQRAVAAQTGNPVRPEDIVVIPKWVGLTMGFVSEWVVWAISAGTRTPNMTREGIRFSTLIRTLNIDKAKRVLGYRPKVTVQEGIEHSVQWFMEQPQEGA</sequence>
<feature type="transmembrane region" description="Helical" evidence="7">
    <location>
        <begin position="109"/>
        <end position="131"/>
    </location>
</feature>
<feature type="domain" description="Rhodopsin" evidence="9">
    <location>
        <begin position="47"/>
        <end position="280"/>
    </location>
</feature>
<proteinExistence type="inferred from homology"/>
<evidence type="ECO:0000256" key="2">
    <source>
        <dbReference type="ARBA" id="ARBA00022692"/>
    </source>
</evidence>
<reference evidence="10 11" key="1">
    <citation type="submission" date="2019-04" db="EMBL/GenBank/DDBJ databases">
        <title>Friends and foes A comparative genomics study of 23 Aspergillus species from section Flavi.</title>
        <authorList>
            <consortium name="DOE Joint Genome Institute"/>
            <person name="Kjaerbolling I."/>
            <person name="Vesth T."/>
            <person name="Frisvad J.C."/>
            <person name="Nybo J.L."/>
            <person name="Theobald S."/>
            <person name="Kildgaard S."/>
            <person name="Isbrandt T."/>
            <person name="Kuo A."/>
            <person name="Sato A."/>
            <person name="Lyhne E.K."/>
            <person name="Kogle M.E."/>
            <person name="Wiebenga A."/>
            <person name="Kun R.S."/>
            <person name="Lubbers R.J."/>
            <person name="Makela M.R."/>
            <person name="Barry K."/>
            <person name="Chovatia M."/>
            <person name="Clum A."/>
            <person name="Daum C."/>
            <person name="Haridas S."/>
            <person name="He G."/>
            <person name="LaButti K."/>
            <person name="Lipzen A."/>
            <person name="Mondo S."/>
            <person name="Riley R."/>
            <person name="Salamov A."/>
            <person name="Simmons B.A."/>
            <person name="Magnuson J.K."/>
            <person name="Henrissat B."/>
            <person name="Mortensen U.H."/>
            <person name="Larsen T.O."/>
            <person name="Devries R.P."/>
            <person name="Grigoriev I.V."/>
            <person name="Machida M."/>
            <person name="Baker S.E."/>
            <person name="Andersen M.R."/>
        </authorList>
    </citation>
    <scope>NUCLEOTIDE SEQUENCE [LARGE SCALE GENOMIC DNA]</scope>
    <source>
        <strain evidence="10 11">CBS 151.66</strain>
    </source>
</reference>
<dbReference type="Gene3D" id="3.40.50.720">
    <property type="entry name" value="NAD(P)-binding Rossmann-like Domain"/>
    <property type="match status" value="1"/>
</dbReference>
<feature type="compositionally biased region" description="Basic and acidic residues" evidence="6">
    <location>
        <begin position="330"/>
        <end position="341"/>
    </location>
</feature>
<organism evidence="10 11">
    <name type="scientific">Aspergillus leporis</name>
    <dbReference type="NCBI Taxonomy" id="41062"/>
    <lineage>
        <taxon>Eukaryota</taxon>
        <taxon>Fungi</taxon>
        <taxon>Dikarya</taxon>
        <taxon>Ascomycota</taxon>
        <taxon>Pezizomycotina</taxon>
        <taxon>Eurotiomycetes</taxon>
        <taxon>Eurotiomycetidae</taxon>
        <taxon>Eurotiales</taxon>
        <taxon>Aspergillaceae</taxon>
        <taxon>Aspergillus</taxon>
        <taxon>Aspergillus subgen. Circumdati</taxon>
    </lineage>
</organism>
<dbReference type="SUPFAM" id="SSF51735">
    <property type="entry name" value="NAD(P)-binding Rossmann-fold domains"/>
    <property type="match status" value="1"/>
</dbReference>
<dbReference type="Pfam" id="PF01073">
    <property type="entry name" value="3Beta_HSD"/>
    <property type="match status" value="1"/>
</dbReference>
<evidence type="ECO:0000259" key="9">
    <source>
        <dbReference type="Pfam" id="PF20684"/>
    </source>
</evidence>
<evidence type="ECO:0000313" key="10">
    <source>
        <dbReference type="EMBL" id="KAB8074947.1"/>
    </source>
</evidence>
<dbReference type="Proteomes" id="UP000326565">
    <property type="component" value="Unassembled WGS sequence"/>
</dbReference>
<evidence type="ECO:0000313" key="11">
    <source>
        <dbReference type="Proteomes" id="UP000326565"/>
    </source>
</evidence>
<feature type="transmembrane region" description="Helical" evidence="7">
    <location>
        <begin position="187"/>
        <end position="211"/>
    </location>
</feature>
<evidence type="ECO:0000256" key="4">
    <source>
        <dbReference type="ARBA" id="ARBA00023136"/>
    </source>
</evidence>